<organism evidence="1 2">
    <name type="scientific">Mycolicibacterium phocaicum</name>
    <dbReference type="NCBI Taxonomy" id="319706"/>
    <lineage>
        <taxon>Bacteria</taxon>
        <taxon>Bacillati</taxon>
        <taxon>Actinomycetota</taxon>
        <taxon>Actinomycetes</taxon>
        <taxon>Mycobacteriales</taxon>
        <taxon>Mycobacteriaceae</taxon>
        <taxon>Mycolicibacterium</taxon>
    </lineage>
</organism>
<reference evidence="1 2" key="1">
    <citation type="submission" date="2018-01" db="EMBL/GenBank/DDBJ databases">
        <title>Comparative genomics of Mycobacterium mucogenicum and Mycobacterium neoaurum clade members emphasizing tRNA and non-coding RNA.</title>
        <authorList>
            <person name="Behra P.R.K."/>
            <person name="Pettersson B.M.F."/>
            <person name="Das S."/>
            <person name="Dasgupta S."/>
            <person name="Kirsebom L.A."/>
        </authorList>
    </citation>
    <scope>NUCLEOTIDE SEQUENCE [LARGE SCALE GENOMIC DNA]</scope>
    <source>
        <strain evidence="1 2">DSM 45104</strain>
    </source>
</reference>
<comment type="caution">
    <text evidence="1">The sequence shown here is derived from an EMBL/GenBank/DDBJ whole genome shotgun (WGS) entry which is preliminary data.</text>
</comment>
<evidence type="ECO:0000313" key="2">
    <source>
        <dbReference type="Proteomes" id="UP000309984"/>
    </source>
</evidence>
<accession>A0A7I7ZI03</accession>
<gene>
    <name evidence="1" type="ORF">C1S79_13155</name>
</gene>
<protein>
    <submittedName>
        <fullName evidence="1">Oligosaccharide repeat unit polymerase</fullName>
    </submittedName>
</protein>
<proteinExistence type="predicted"/>
<keyword evidence="2" id="KW-1185">Reference proteome</keyword>
<dbReference type="AlphaFoldDB" id="A0A7I7ZI03"/>
<dbReference type="EMBL" id="POTM01000031">
    <property type="protein sequence ID" value="TLH68303.1"/>
    <property type="molecule type" value="Genomic_DNA"/>
</dbReference>
<dbReference type="Proteomes" id="UP000309984">
    <property type="component" value="Unassembled WGS sequence"/>
</dbReference>
<dbReference type="RefSeq" id="WP_061010248.1">
    <property type="nucleotide sequence ID" value="NZ_AP022616.1"/>
</dbReference>
<name>A0A7I7ZI03_9MYCO</name>
<sequence length="466" mass="51628">MLMATKLRAAAASTTGGELRLGWLSPAVVSLAVGSSAILLTASVDDQQFRTYWQEPKVVTDSMLWLFECGVLAFAFGAMIVIAAMPARDNLIAAWPALSQRRRAALERVSTVLTTLTIVGYVGFAVLIVKSGLGPAELFGGSDHPWDAPAKTAIGNIPGVTALTQIGIAAVVVSAILLAHKYTRAELIKLLVVLALSVPRSYIYSERLAILELVVPVVVVGAGWLSTRGRKQRTIARAIPVAGIALVIVTFAFFEYFRSWMFYRMHGEDSFPTFVMNRLAGYYATAINNGAVIIDHMSWPGRLPYDTLESFWSVQGIYQLRLYERLGGHDRPYPKTFDPDSPYYRVLEQYANPEFNNPSGYEAPFVDYGPIGGLVFFFGLGLVAGLLYRHFCRGSLGGLLVYPMFFTGLVEWPRYMYWVQGRVTYAWVGLAAVIVGVLMTERRARRRETIWPKQPAPLKHHQSQSI</sequence>
<evidence type="ECO:0000313" key="1">
    <source>
        <dbReference type="EMBL" id="TLH68303.1"/>
    </source>
</evidence>